<evidence type="ECO:0000313" key="2">
    <source>
        <dbReference type="EMBL" id="MBB3128570.1"/>
    </source>
</evidence>
<name>A0A839TSD2_9BACL</name>
<keyword evidence="1" id="KW-0812">Transmembrane</keyword>
<accession>A0A839TSD2</accession>
<evidence type="ECO:0000313" key="3">
    <source>
        <dbReference type="Proteomes" id="UP000517523"/>
    </source>
</evidence>
<sequence>MKGRFYEIIGIIFVIFSAVLYTLERCANWISSGLSAQGLAAFSGNGTLSEPWVDPKDNIFVIPFLVIGIVAFLYGFFRNFINRSH</sequence>
<reference evidence="2 3" key="1">
    <citation type="submission" date="2020-08" db="EMBL/GenBank/DDBJ databases">
        <title>Genomic Encyclopedia of Type Strains, Phase III (KMG-III): the genomes of soil and plant-associated and newly described type strains.</title>
        <authorList>
            <person name="Whitman W."/>
        </authorList>
    </citation>
    <scope>NUCLEOTIDE SEQUENCE [LARGE SCALE GENOMIC DNA]</scope>
    <source>
        <strain evidence="2 3">CECT 5831</strain>
    </source>
</reference>
<proteinExistence type="predicted"/>
<keyword evidence="1" id="KW-1133">Transmembrane helix</keyword>
<feature type="transmembrane region" description="Helical" evidence="1">
    <location>
        <begin position="59"/>
        <end position="77"/>
    </location>
</feature>
<feature type="transmembrane region" description="Helical" evidence="1">
    <location>
        <begin position="5"/>
        <end position="23"/>
    </location>
</feature>
<dbReference type="EMBL" id="JACHXJ010000002">
    <property type="protein sequence ID" value="MBB3128570.1"/>
    <property type="molecule type" value="Genomic_DNA"/>
</dbReference>
<dbReference type="Proteomes" id="UP000517523">
    <property type="component" value="Unassembled WGS sequence"/>
</dbReference>
<protein>
    <submittedName>
        <fullName evidence="2">Uncharacterized protein</fullName>
    </submittedName>
</protein>
<dbReference type="AlphaFoldDB" id="A0A839TSD2"/>
<comment type="caution">
    <text evidence="2">The sequence shown here is derived from an EMBL/GenBank/DDBJ whole genome shotgun (WGS) entry which is preliminary data.</text>
</comment>
<gene>
    <name evidence="2" type="ORF">FHS19_003224</name>
</gene>
<keyword evidence="1" id="KW-0472">Membrane</keyword>
<organism evidence="2 3">
    <name type="scientific">Paenibacillus rhizosphaerae</name>
    <dbReference type="NCBI Taxonomy" id="297318"/>
    <lineage>
        <taxon>Bacteria</taxon>
        <taxon>Bacillati</taxon>
        <taxon>Bacillota</taxon>
        <taxon>Bacilli</taxon>
        <taxon>Bacillales</taxon>
        <taxon>Paenibacillaceae</taxon>
        <taxon>Paenibacillus</taxon>
    </lineage>
</organism>
<evidence type="ECO:0000256" key="1">
    <source>
        <dbReference type="SAM" id="Phobius"/>
    </source>
</evidence>